<sequence length="75" mass="8433">MKLKTVMAYATAEEYDLERLKAGLIKQDLYKPVLLCSGDELKHTASAIGWLPLTNYRKPPHDSLQGGRKEGSKEE</sequence>
<dbReference type="AlphaFoldDB" id="A0A7R9JJE3"/>
<name>A0A7R9JJE3_TIMCA</name>
<dbReference type="EMBL" id="OE199548">
    <property type="protein sequence ID" value="CAD7580388.1"/>
    <property type="molecule type" value="Genomic_DNA"/>
</dbReference>
<gene>
    <name evidence="2" type="ORF">TCMB3V08_LOCUS12921</name>
</gene>
<accession>A0A7R9JJE3</accession>
<reference evidence="2" key="1">
    <citation type="submission" date="2020-11" db="EMBL/GenBank/DDBJ databases">
        <authorList>
            <person name="Tran Van P."/>
        </authorList>
    </citation>
    <scope>NUCLEOTIDE SEQUENCE</scope>
</reference>
<feature type="region of interest" description="Disordered" evidence="1">
    <location>
        <begin position="55"/>
        <end position="75"/>
    </location>
</feature>
<organism evidence="2">
    <name type="scientific">Timema californicum</name>
    <name type="common">California timema</name>
    <name type="synonym">Walking stick</name>
    <dbReference type="NCBI Taxonomy" id="61474"/>
    <lineage>
        <taxon>Eukaryota</taxon>
        <taxon>Metazoa</taxon>
        <taxon>Ecdysozoa</taxon>
        <taxon>Arthropoda</taxon>
        <taxon>Hexapoda</taxon>
        <taxon>Insecta</taxon>
        <taxon>Pterygota</taxon>
        <taxon>Neoptera</taxon>
        <taxon>Polyneoptera</taxon>
        <taxon>Phasmatodea</taxon>
        <taxon>Timematodea</taxon>
        <taxon>Timematoidea</taxon>
        <taxon>Timematidae</taxon>
        <taxon>Timema</taxon>
    </lineage>
</organism>
<evidence type="ECO:0000256" key="1">
    <source>
        <dbReference type="SAM" id="MobiDB-lite"/>
    </source>
</evidence>
<protein>
    <submittedName>
        <fullName evidence="2">(California timema) hypothetical protein</fullName>
    </submittedName>
</protein>
<proteinExistence type="predicted"/>
<evidence type="ECO:0000313" key="2">
    <source>
        <dbReference type="EMBL" id="CAD7580388.1"/>
    </source>
</evidence>